<accession>A0ABS9MLR8</accession>
<proteinExistence type="predicted"/>
<dbReference type="RefSeq" id="WP_237967116.1">
    <property type="nucleotide sequence ID" value="NZ_JAKNHQ010000022.1"/>
</dbReference>
<evidence type="ECO:0000313" key="2">
    <source>
        <dbReference type="EMBL" id="MCG4611747.1"/>
    </source>
</evidence>
<keyword evidence="1" id="KW-0472">Membrane</keyword>
<reference evidence="2 3" key="1">
    <citation type="submission" date="2022-01" db="EMBL/GenBank/DDBJ databases">
        <title>Collection of gut derived symbiotic bacterial strains cultured from healthy donors.</title>
        <authorList>
            <person name="Lin H."/>
            <person name="Kohout C."/>
            <person name="Waligurski E."/>
            <person name="Pamer E.G."/>
        </authorList>
    </citation>
    <scope>NUCLEOTIDE SEQUENCE [LARGE SCALE GENOMIC DNA]</scope>
    <source>
        <strain evidence="2 3">DFI.7.58</strain>
    </source>
</reference>
<feature type="transmembrane region" description="Helical" evidence="1">
    <location>
        <begin position="121"/>
        <end position="144"/>
    </location>
</feature>
<gene>
    <name evidence="2" type="ORF">L0P57_12495</name>
</gene>
<dbReference type="EMBL" id="JAKNHQ010000022">
    <property type="protein sequence ID" value="MCG4611747.1"/>
    <property type="molecule type" value="Genomic_DNA"/>
</dbReference>
<evidence type="ECO:0000256" key="1">
    <source>
        <dbReference type="SAM" id="Phobius"/>
    </source>
</evidence>
<protein>
    <submittedName>
        <fullName evidence="2">Uncharacterized protein</fullName>
    </submittedName>
</protein>
<dbReference type="Proteomes" id="UP001298681">
    <property type="component" value="Unassembled WGS sequence"/>
</dbReference>
<name>A0ABS9MLR8_9FIRM</name>
<evidence type="ECO:0000313" key="3">
    <source>
        <dbReference type="Proteomes" id="UP001298681"/>
    </source>
</evidence>
<organism evidence="2 3">
    <name type="scientific">Anaeromassilibacillus senegalensis</name>
    <dbReference type="NCBI Taxonomy" id="1673717"/>
    <lineage>
        <taxon>Bacteria</taxon>
        <taxon>Bacillati</taxon>
        <taxon>Bacillota</taxon>
        <taxon>Clostridia</taxon>
        <taxon>Eubacteriales</taxon>
        <taxon>Acutalibacteraceae</taxon>
        <taxon>Anaeromassilibacillus</taxon>
    </lineage>
</organism>
<keyword evidence="1" id="KW-1133">Transmembrane helix</keyword>
<keyword evidence="3" id="KW-1185">Reference proteome</keyword>
<keyword evidence="1" id="KW-0812">Transmembrane</keyword>
<sequence>MGTVFSFYFTAQAGERQGALPNLQKIGMQRFLLHTMEWRMDGPDFSVKFPNFSKCLQKTVTLRQYTKDNIRKGDERPEHKIKTEIQFLIHMILLLKLTGWLEYQPGRRDRQMRTHAEGMGFFYFMHLWLIFAEVCPTGPVRFILKKEYAASAAI</sequence>
<comment type="caution">
    <text evidence="2">The sequence shown here is derived from an EMBL/GenBank/DDBJ whole genome shotgun (WGS) entry which is preliminary data.</text>
</comment>